<feature type="domain" description="WLM" evidence="6">
    <location>
        <begin position="1"/>
        <end position="158"/>
    </location>
</feature>
<dbReference type="SMART" id="SM00547">
    <property type="entry name" value="ZnF_RBZ"/>
    <property type="match status" value="1"/>
</dbReference>
<keyword evidence="2 4" id="KW-0863">Zinc-finger</keyword>
<proteinExistence type="predicted"/>
<dbReference type="InterPro" id="IPR036443">
    <property type="entry name" value="Znf_RanBP2_sf"/>
</dbReference>
<dbReference type="PANTHER" id="PTHR46622">
    <property type="entry name" value="DNA-DEPENDENT METALLOPROTEASE WSS1"/>
    <property type="match status" value="1"/>
</dbReference>
<dbReference type="GO" id="GO:0008237">
    <property type="term" value="F:metallopeptidase activity"/>
    <property type="evidence" value="ECO:0007669"/>
    <property type="project" value="TreeGrafter"/>
</dbReference>
<dbReference type="InterPro" id="IPR053000">
    <property type="entry name" value="WSS1-like_metalloprotease"/>
</dbReference>
<organism evidence="7">
    <name type="scientific">Arcella intermedia</name>
    <dbReference type="NCBI Taxonomy" id="1963864"/>
    <lineage>
        <taxon>Eukaryota</taxon>
        <taxon>Amoebozoa</taxon>
        <taxon>Tubulinea</taxon>
        <taxon>Elardia</taxon>
        <taxon>Arcellinida</taxon>
        <taxon>Sphaerothecina</taxon>
        <taxon>Arcellidae</taxon>
        <taxon>Arcella</taxon>
    </lineage>
</organism>
<evidence type="ECO:0000256" key="4">
    <source>
        <dbReference type="PROSITE-ProRule" id="PRU00322"/>
    </source>
</evidence>
<evidence type="ECO:0000313" key="7">
    <source>
        <dbReference type="EMBL" id="NDV35852.1"/>
    </source>
</evidence>
<dbReference type="InterPro" id="IPR013536">
    <property type="entry name" value="WLM_dom"/>
</dbReference>
<evidence type="ECO:0000259" key="6">
    <source>
        <dbReference type="PROSITE" id="PS51397"/>
    </source>
</evidence>
<keyword evidence="3" id="KW-0862">Zinc</keyword>
<dbReference type="GO" id="GO:0005634">
    <property type="term" value="C:nucleus"/>
    <property type="evidence" value="ECO:0007669"/>
    <property type="project" value="TreeGrafter"/>
</dbReference>
<evidence type="ECO:0000256" key="2">
    <source>
        <dbReference type="ARBA" id="ARBA00022771"/>
    </source>
</evidence>
<evidence type="ECO:0008006" key="8">
    <source>
        <dbReference type="Google" id="ProtNLM"/>
    </source>
</evidence>
<sequence length="242" mass="26882">MVKRKWKVGKLHEFYPKDSRLLGLNQNQGQKILVRLRKPHNYNSFYSFQTILGTLLHELCHIACGPHDARFYALLEELKKECEEGMVARAVGARKLGEGMAVGVLLKDPREAARGAALQRHGLGAPSGGHRLGGGENGLHLLASPSQMAADAAERRRREDDLWCPVEQAKQGVVVSAQGGFDEDEVVIIRKRPFEGASERKEERAPKRREVEGWSCHQCTLINDLHSKSCVLCEAPNSTSIV</sequence>
<dbReference type="Pfam" id="PF08325">
    <property type="entry name" value="WLM"/>
    <property type="match status" value="1"/>
</dbReference>
<protein>
    <recommendedName>
        <fullName evidence="8">WLM domain-containing protein</fullName>
    </recommendedName>
</protein>
<dbReference type="EMBL" id="GIBP01006883">
    <property type="protein sequence ID" value="NDV35852.1"/>
    <property type="molecule type" value="Transcribed_RNA"/>
</dbReference>
<reference evidence="7" key="1">
    <citation type="journal article" date="2020" name="J. Eukaryot. Microbiol.">
        <title>De novo Sequencing, Assembly and Annotation of the Transcriptome for the Free-Living Testate Amoeba Arcella intermedia.</title>
        <authorList>
            <person name="Ribeiro G.M."/>
            <person name="Porfirio-Sousa A.L."/>
            <person name="Maurer-Alcala X.X."/>
            <person name="Katz L.A."/>
            <person name="Lahr D.J.G."/>
        </authorList>
    </citation>
    <scope>NUCLEOTIDE SEQUENCE</scope>
</reference>
<evidence type="ECO:0000256" key="1">
    <source>
        <dbReference type="ARBA" id="ARBA00022723"/>
    </source>
</evidence>
<dbReference type="GO" id="GO:0006281">
    <property type="term" value="P:DNA repair"/>
    <property type="evidence" value="ECO:0007669"/>
    <property type="project" value="TreeGrafter"/>
</dbReference>
<dbReference type="AlphaFoldDB" id="A0A6B2LFL9"/>
<dbReference type="PROSITE" id="PS01358">
    <property type="entry name" value="ZF_RANBP2_1"/>
    <property type="match status" value="1"/>
</dbReference>
<dbReference type="InterPro" id="IPR001876">
    <property type="entry name" value="Znf_RanBP2"/>
</dbReference>
<dbReference type="Gene3D" id="4.10.1060.10">
    <property type="entry name" value="Zinc finger, RanBP2-type"/>
    <property type="match status" value="1"/>
</dbReference>
<feature type="domain" description="RanBP2-type" evidence="5">
    <location>
        <begin position="209"/>
        <end position="239"/>
    </location>
</feature>
<dbReference type="PROSITE" id="PS51397">
    <property type="entry name" value="WLM"/>
    <property type="match status" value="1"/>
</dbReference>
<dbReference type="SUPFAM" id="SSF90209">
    <property type="entry name" value="Ran binding protein zinc finger-like"/>
    <property type="match status" value="1"/>
</dbReference>
<dbReference type="PROSITE" id="PS50199">
    <property type="entry name" value="ZF_RANBP2_2"/>
    <property type="match status" value="1"/>
</dbReference>
<evidence type="ECO:0000259" key="5">
    <source>
        <dbReference type="PROSITE" id="PS50199"/>
    </source>
</evidence>
<name>A0A6B2LFL9_9EUKA</name>
<accession>A0A6B2LFL9</accession>
<keyword evidence="1" id="KW-0479">Metal-binding</keyword>
<dbReference type="GO" id="GO:0008270">
    <property type="term" value="F:zinc ion binding"/>
    <property type="evidence" value="ECO:0007669"/>
    <property type="project" value="UniProtKB-KW"/>
</dbReference>
<dbReference type="PANTHER" id="PTHR46622:SF1">
    <property type="entry name" value="DNA-DEPENDENT METALLOPROTEASE WSS1"/>
    <property type="match status" value="1"/>
</dbReference>
<evidence type="ECO:0000256" key="3">
    <source>
        <dbReference type="ARBA" id="ARBA00022833"/>
    </source>
</evidence>